<sequence length="81" mass="9294">MLFIIRPIHRWAKKYDIKHHHILLAWALLCLLIPALTLFITLGVRFTTVAQVLSIFIMGLSIGVYFYILLLAEEARISGES</sequence>
<reference evidence="2 3" key="1">
    <citation type="journal article" date="2021" name="ISME J.">
        <title>Genomic evolution of the class Acidithiobacillia: deep-branching Proteobacteria living in extreme acidic conditions.</title>
        <authorList>
            <person name="Moya-Beltran A."/>
            <person name="Beard S."/>
            <person name="Rojas-Villalobos C."/>
            <person name="Issotta F."/>
            <person name="Gallardo Y."/>
            <person name="Ulloa R."/>
            <person name="Giaveno A."/>
            <person name="Degli Esposti M."/>
            <person name="Johnson D.B."/>
            <person name="Quatrini R."/>
        </authorList>
    </citation>
    <scope>NUCLEOTIDE SEQUENCE [LARGE SCALE GENOMIC DNA]</scope>
    <source>
        <strain evidence="2 3">RW2</strain>
    </source>
</reference>
<keyword evidence="3" id="KW-1185">Reference proteome</keyword>
<keyword evidence="1" id="KW-0472">Membrane</keyword>
<proteinExistence type="predicted"/>
<dbReference type="EMBL" id="JAAOMP010000158">
    <property type="protein sequence ID" value="MBU2761416.1"/>
    <property type="molecule type" value="Genomic_DNA"/>
</dbReference>
<keyword evidence="1" id="KW-1133">Transmembrane helix</keyword>
<evidence type="ECO:0000313" key="2">
    <source>
        <dbReference type="EMBL" id="MBU2761416.1"/>
    </source>
</evidence>
<keyword evidence="1" id="KW-0812">Transmembrane</keyword>
<dbReference type="Proteomes" id="UP000755654">
    <property type="component" value="Unassembled WGS sequence"/>
</dbReference>
<evidence type="ECO:0000256" key="1">
    <source>
        <dbReference type="SAM" id="Phobius"/>
    </source>
</evidence>
<gene>
    <name evidence="2" type="ORF">HAP95_14875</name>
</gene>
<organism evidence="2 3">
    <name type="scientific">Acidithiobacillus sulfurivorans</name>
    <dbReference type="NCBI Taxonomy" id="1958756"/>
    <lineage>
        <taxon>Bacteria</taxon>
        <taxon>Pseudomonadati</taxon>
        <taxon>Pseudomonadota</taxon>
        <taxon>Acidithiobacillia</taxon>
        <taxon>Acidithiobacillales</taxon>
        <taxon>Acidithiobacillaceae</taxon>
        <taxon>Acidithiobacillus</taxon>
    </lineage>
</organism>
<protein>
    <submittedName>
        <fullName evidence="2">Uncharacterized protein</fullName>
    </submittedName>
</protein>
<name>A0ABS6A2T2_9PROT</name>
<feature type="transmembrane region" description="Helical" evidence="1">
    <location>
        <begin position="21"/>
        <end position="44"/>
    </location>
</feature>
<comment type="caution">
    <text evidence="2">The sequence shown here is derived from an EMBL/GenBank/DDBJ whole genome shotgun (WGS) entry which is preliminary data.</text>
</comment>
<feature type="transmembrane region" description="Helical" evidence="1">
    <location>
        <begin position="50"/>
        <end position="72"/>
    </location>
</feature>
<evidence type="ECO:0000313" key="3">
    <source>
        <dbReference type="Proteomes" id="UP000755654"/>
    </source>
</evidence>
<accession>A0ABS6A2T2</accession>